<dbReference type="CDD" id="cd04301">
    <property type="entry name" value="NAT_SF"/>
    <property type="match status" value="1"/>
</dbReference>
<dbReference type="SUPFAM" id="SSF55729">
    <property type="entry name" value="Acyl-CoA N-acyltransferases (Nat)"/>
    <property type="match status" value="1"/>
</dbReference>
<evidence type="ECO:0000259" key="1">
    <source>
        <dbReference type="PROSITE" id="PS51186"/>
    </source>
</evidence>
<comment type="caution">
    <text evidence="2">The sequence shown here is derived from an EMBL/GenBank/DDBJ whole genome shotgun (WGS) entry which is preliminary data.</text>
</comment>
<dbReference type="GO" id="GO:0016747">
    <property type="term" value="F:acyltransferase activity, transferring groups other than amino-acyl groups"/>
    <property type="evidence" value="ECO:0007669"/>
    <property type="project" value="InterPro"/>
</dbReference>
<name>A0A329MJS9_9BACL</name>
<dbReference type="PROSITE" id="PS51186">
    <property type="entry name" value="GNAT"/>
    <property type="match status" value="1"/>
</dbReference>
<dbReference type="Pfam" id="PF00583">
    <property type="entry name" value="Acetyltransf_1"/>
    <property type="match status" value="1"/>
</dbReference>
<dbReference type="InterPro" id="IPR000182">
    <property type="entry name" value="GNAT_dom"/>
</dbReference>
<sequence>MRVERDARCKADFNDWRNNRVEQLTYRSVTQYDELRQLSELQGTTWPSEMFTSAAQMKAAVLHGGSVIAVYDDGKPAGFCYGFSAYDGKEPYLHSHMMVVHPDYRNRGLGTRLKLEQRLWAIERGYSAITWTYDPFQLRNGFLNVCKLGGSVNVYMHAVYGTDRHEDPSDRFLVRWELASPRVRAAIRGEYAADRRWTGYSVLLGDVEKHDVHPPGLERNFNGEGYLLAVPRDAAKIKERDPAVIAAWKQRLRELCEQAFSRSYRIVGLLPGDDAISYYVLEGEQKR</sequence>
<organism evidence="2 3">
    <name type="scientific">Paenibacillus contaminans</name>
    <dbReference type="NCBI Taxonomy" id="450362"/>
    <lineage>
        <taxon>Bacteria</taxon>
        <taxon>Bacillati</taxon>
        <taxon>Bacillota</taxon>
        <taxon>Bacilli</taxon>
        <taxon>Bacillales</taxon>
        <taxon>Paenibacillaceae</taxon>
        <taxon>Paenibacillus</taxon>
    </lineage>
</organism>
<feature type="domain" description="N-acetyltransferase" evidence="1">
    <location>
        <begin position="24"/>
        <end position="166"/>
    </location>
</feature>
<reference evidence="2 3" key="1">
    <citation type="journal article" date="2009" name="Int. J. Syst. Evol. Microbiol.">
        <title>Paenibacillus contaminans sp. nov., isolated from a contaminated laboratory plate.</title>
        <authorList>
            <person name="Chou J.H."/>
            <person name="Lee J.H."/>
            <person name="Lin M.C."/>
            <person name="Chang P.S."/>
            <person name="Arun A.B."/>
            <person name="Young C.C."/>
            <person name="Chen W.M."/>
        </authorList>
    </citation>
    <scope>NUCLEOTIDE SEQUENCE [LARGE SCALE GENOMIC DNA]</scope>
    <source>
        <strain evidence="2 3">CKOBP-6</strain>
    </source>
</reference>
<dbReference type="AlphaFoldDB" id="A0A329MJS9"/>
<proteinExistence type="predicted"/>
<protein>
    <recommendedName>
        <fullName evidence="1">N-acetyltransferase domain-containing protein</fullName>
    </recommendedName>
</protein>
<dbReference type="PANTHER" id="PTHR41700">
    <property type="entry name" value="GCN5-RELATED N-ACETYLTRANSFERASE"/>
    <property type="match status" value="1"/>
</dbReference>
<dbReference type="EMBL" id="QMFB01000009">
    <property type="protein sequence ID" value="RAV20085.1"/>
    <property type="molecule type" value="Genomic_DNA"/>
</dbReference>
<evidence type="ECO:0000313" key="2">
    <source>
        <dbReference type="EMBL" id="RAV20085.1"/>
    </source>
</evidence>
<dbReference type="InterPro" id="IPR016181">
    <property type="entry name" value="Acyl_CoA_acyltransferase"/>
</dbReference>
<keyword evidence="3" id="KW-1185">Reference proteome</keyword>
<dbReference type="InterPro" id="IPR038764">
    <property type="entry name" value="GNAT_N_AcTrfase_prd"/>
</dbReference>
<dbReference type="Proteomes" id="UP000250369">
    <property type="component" value="Unassembled WGS sequence"/>
</dbReference>
<dbReference type="PANTHER" id="PTHR41700:SF1">
    <property type="entry name" value="N-ACETYLTRANSFERASE DOMAIN-CONTAINING PROTEIN"/>
    <property type="match status" value="1"/>
</dbReference>
<dbReference type="Gene3D" id="3.40.630.30">
    <property type="match status" value="1"/>
</dbReference>
<evidence type="ECO:0000313" key="3">
    <source>
        <dbReference type="Proteomes" id="UP000250369"/>
    </source>
</evidence>
<gene>
    <name evidence="2" type="ORF">DQG23_16570</name>
</gene>
<accession>A0A329MJS9</accession>